<feature type="compositionally biased region" description="Low complexity" evidence="1">
    <location>
        <begin position="232"/>
        <end position="243"/>
    </location>
</feature>
<organism evidence="3 4">
    <name type="scientific">Rhizoctonia solani 123E</name>
    <dbReference type="NCBI Taxonomy" id="1423351"/>
    <lineage>
        <taxon>Eukaryota</taxon>
        <taxon>Fungi</taxon>
        <taxon>Dikarya</taxon>
        <taxon>Basidiomycota</taxon>
        <taxon>Agaricomycotina</taxon>
        <taxon>Agaricomycetes</taxon>
        <taxon>Cantharellales</taxon>
        <taxon>Ceratobasidiaceae</taxon>
        <taxon>Rhizoctonia</taxon>
    </lineage>
</organism>
<feature type="region of interest" description="Disordered" evidence="1">
    <location>
        <begin position="387"/>
        <end position="469"/>
    </location>
</feature>
<keyword evidence="4" id="KW-1185">Reference proteome</keyword>
<feature type="chain" id="PRO_5001698431" evidence="2">
    <location>
        <begin position="25"/>
        <end position="694"/>
    </location>
</feature>
<dbReference type="OrthoDB" id="3241054at2759"/>
<dbReference type="InterPro" id="IPR021476">
    <property type="entry name" value="Egh16-like"/>
</dbReference>
<keyword evidence="2" id="KW-0732">Signal</keyword>
<evidence type="ECO:0000313" key="3">
    <source>
        <dbReference type="EMBL" id="KEP53096.1"/>
    </source>
</evidence>
<dbReference type="HOGENOM" id="CLU_396975_0_0_1"/>
<feature type="region of interest" description="Disordered" evidence="1">
    <location>
        <begin position="507"/>
        <end position="619"/>
    </location>
</feature>
<dbReference type="Proteomes" id="UP000027456">
    <property type="component" value="Unassembled WGS sequence"/>
</dbReference>
<dbReference type="STRING" id="1423351.A0A074S174"/>
<dbReference type="EMBL" id="AZST01000074">
    <property type="protein sequence ID" value="KEP53096.1"/>
    <property type="molecule type" value="Genomic_DNA"/>
</dbReference>
<dbReference type="PANTHER" id="PTHR34618">
    <property type="entry name" value="SURFACE PROTEIN MAS1, PUTATIVE-RELATED"/>
    <property type="match status" value="1"/>
</dbReference>
<gene>
    <name evidence="3" type="ORF">V565_035730</name>
</gene>
<sequence>MRTSFKKFFGGLSLLAIQIKAVHSHAVIIAVAGDNGVTGAGFGMVSSVPRDGTDEQPFQIDTSVFKNLIADPCGSTLAGGSVNIANSLAAAEKAGGGQLPALTDDMVISMTLHQVNGDGGGPFTAMFNADGTGRKWQNATVVTQAPGENGLLAGGPFNSLFEAQLPSGTKCTGGTNRDACLVRVSNGGAAVGAGPFGGCLAVQMPSGNGGNSTTGNENTGNTNTGGNRNGRNRNNQRLQRSNNVSQLKRQIQRLVPRLSISPSEANDLITAAGSALNVPIDLLAGQDDASANGGNSTTAKNAILSVKQAEQLKAAVKDAVSLAIEMMATGAVTPTAGAVATQVNSNPDLAITHNQEMTASFSSSLATFVSEPVGQPAGTAIATATATATGGAGATKTTTAATATSTSTRGNGSGRNRNGNGNGSGNGNGNGNDNENTNGANRNQNQNNRNGANENSQRSGNNKRGVKRPRAFTVQFNPCAPVPLMIMPYAGGDLTVERRFRVIDAGSKLEKRQDPGPSATETTPAVETPATSTPAETSTPQPTSTSTSTTPATTSTPAETSSAAPTSTPVASPSSPSSTPVESSTPIQPTSIASSTPIPSITPITSATPTDPVQSSAAASQSSIASISAISTQSTAGTTDAAAPTTRVITSFITNGTGGTVTVVFTSTSAAATASPSNSGSSTNTGAIVGYVCL</sequence>
<name>A0A074S174_9AGAM</name>
<feature type="compositionally biased region" description="Low complexity" evidence="1">
    <location>
        <begin position="213"/>
        <end position="226"/>
    </location>
</feature>
<dbReference type="Pfam" id="PF11327">
    <property type="entry name" value="Egh16-like"/>
    <property type="match status" value="1"/>
</dbReference>
<proteinExistence type="predicted"/>
<evidence type="ECO:0000256" key="2">
    <source>
        <dbReference type="SAM" id="SignalP"/>
    </source>
</evidence>
<evidence type="ECO:0000256" key="1">
    <source>
        <dbReference type="SAM" id="MobiDB-lite"/>
    </source>
</evidence>
<feature type="region of interest" description="Disordered" evidence="1">
    <location>
        <begin position="208"/>
        <end position="247"/>
    </location>
</feature>
<feature type="compositionally biased region" description="Low complexity" evidence="1">
    <location>
        <begin position="431"/>
        <end position="455"/>
    </location>
</feature>
<feature type="compositionally biased region" description="Low complexity" evidence="1">
    <location>
        <begin position="517"/>
        <end position="619"/>
    </location>
</feature>
<dbReference type="PANTHER" id="PTHR34618:SF4">
    <property type="entry name" value="CAS1"/>
    <property type="match status" value="1"/>
</dbReference>
<protein>
    <submittedName>
        <fullName evidence="3">DUF3129 family protein</fullName>
    </submittedName>
</protein>
<feature type="compositionally biased region" description="Gly residues" evidence="1">
    <location>
        <begin position="420"/>
        <end position="430"/>
    </location>
</feature>
<feature type="signal peptide" evidence="2">
    <location>
        <begin position="1"/>
        <end position="24"/>
    </location>
</feature>
<dbReference type="AlphaFoldDB" id="A0A074S174"/>
<accession>A0A074S174</accession>
<feature type="compositionally biased region" description="Low complexity" evidence="1">
    <location>
        <begin position="387"/>
        <end position="419"/>
    </location>
</feature>
<comment type="caution">
    <text evidence="3">The sequence shown here is derived from an EMBL/GenBank/DDBJ whole genome shotgun (WGS) entry which is preliminary data.</text>
</comment>
<evidence type="ECO:0000313" key="4">
    <source>
        <dbReference type="Proteomes" id="UP000027456"/>
    </source>
</evidence>
<reference evidence="3 4" key="1">
    <citation type="submission" date="2013-12" db="EMBL/GenBank/DDBJ databases">
        <authorList>
            <person name="Cubeta M."/>
            <person name="Pakala S."/>
            <person name="Fedorova N."/>
            <person name="Thomas E."/>
            <person name="Dean R."/>
            <person name="Jabaji S."/>
            <person name="Neate S."/>
            <person name="Toda T."/>
            <person name="Tavantzis S."/>
            <person name="Vilgalys R."/>
            <person name="Bharathan N."/>
            <person name="Pakala S."/>
            <person name="Losada L.S."/>
            <person name="Zafar N."/>
            <person name="Nierman W."/>
        </authorList>
    </citation>
    <scope>NUCLEOTIDE SEQUENCE [LARGE SCALE GENOMIC DNA]</scope>
    <source>
        <strain evidence="3 4">123E</strain>
    </source>
</reference>